<proteinExistence type="inferred from homology"/>
<dbReference type="KEGG" id="aram:KAR29_02125"/>
<evidence type="ECO:0000256" key="11">
    <source>
        <dbReference type="HAMAP-Rule" id="MF_00664"/>
    </source>
</evidence>
<accession>A0A9Q7EZ72</accession>
<dbReference type="NCBIfam" id="NF003685">
    <property type="entry name" value="PRK05305.2-5"/>
    <property type="match status" value="1"/>
</dbReference>
<comment type="subunit">
    <text evidence="11">Heterodimer of a large membrane-associated beta subunit and a small pyruvoyl-containing alpha subunit.</text>
</comment>
<keyword evidence="4 11" id="KW-0443">Lipid metabolism</keyword>
<gene>
    <name evidence="11" type="primary">psd</name>
    <name evidence="12" type="ORF">KAR29_02125</name>
</gene>
<evidence type="ECO:0000256" key="1">
    <source>
        <dbReference type="ARBA" id="ARBA00022475"/>
    </source>
</evidence>
<keyword evidence="9 11" id="KW-1208">Phospholipid metabolism</keyword>
<name>A0A9Q7EZ72_9BACT</name>
<dbReference type="PANTHER" id="PTHR35809:SF1">
    <property type="entry name" value="ARCHAETIDYLSERINE DECARBOXYLASE PROENZYME-RELATED"/>
    <property type="match status" value="1"/>
</dbReference>
<evidence type="ECO:0000256" key="7">
    <source>
        <dbReference type="ARBA" id="ARBA00023209"/>
    </source>
</evidence>
<keyword evidence="6 11" id="KW-0865">Zymogen</keyword>
<comment type="function">
    <text evidence="11">Catalyzes the formation of phosphatidylethanolamine (PtdEtn) from phosphatidylserine (PtdSer).</text>
</comment>
<dbReference type="AlphaFoldDB" id="A0A9Q7EZ72"/>
<protein>
    <recommendedName>
        <fullName evidence="11">Phosphatidylserine decarboxylase proenzyme</fullName>
        <ecNumber evidence="11">4.1.1.65</ecNumber>
    </recommendedName>
    <component>
        <recommendedName>
            <fullName evidence="11">Phosphatidylserine decarboxylase alpha chain</fullName>
        </recommendedName>
    </component>
    <component>
        <recommendedName>
            <fullName evidence="11">Phosphatidylserine decarboxylase beta chain</fullName>
        </recommendedName>
    </component>
</protein>
<sequence length="206" mass="22753">MKIAPDGKRSVAVAFLVTLLAVPLFPPLAWATSLATLGLLWFYRDPDRKAPEDDRRWVSPADGKVVEIFEARHPYVGKALKVGIFMSPLDVHVNRAPAAGVVEFLDYVPGRKLMAFNEKASEENERFYVGLRTEEGPLLLVQVAGFLARRIVCRLRRGDPLTGGERYGMIKLGSKVDVYLPASVRPVVVVGQRVRAGETVIGVVEK</sequence>
<evidence type="ECO:0000256" key="6">
    <source>
        <dbReference type="ARBA" id="ARBA00023145"/>
    </source>
</evidence>
<dbReference type="Proteomes" id="UP000671879">
    <property type="component" value="Chromosome"/>
</dbReference>
<keyword evidence="10 11" id="KW-0670">Pyruvate</keyword>
<keyword evidence="13" id="KW-1185">Reference proteome</keyword>
<keyword evidence="3 11" id="KW-0210">Decarboxylase</keyword>
<dbReference type="RefSeq" id="WP_274374009.1">
    <property type="nucleotide sequence ID" value="NZ_CP072943.1"/>
</dbReference>
<comment type="catalytic activity">
    <reaction evidence="11">
        <text>a 1,2-diacyl-sn-glycero-3-phospho-L-serine + H(+) = a 1,2-diacyl-sn-glycero-3-phosphoethanolamine + CO2</text>
        <dbReference type="Rhea" id="RHEA:20828"/>
        <dbReference type="ChEBI" id="CHEBI:15378"/>
        <dbReference type="ChEBI" id="CHEBI:16526"/>
        <dbReference type="ChEBI" id="CHEBI:57262"/>
        <dbReference type="ChEBI" id="CHEBI:64612"/>
        <dbReference type="EC" id="4.1.1.65"/>
    </reaction>
</comment>
<dbReference type="HAMAP" id="MF_00664">
    <property type="entry name" value="PS_decarb_PSD_A"/>
    <property type="match status" value="1"/>
</dbReference>
<feature type="modified residue" description="Pyruvic acid (Ser); by autocatalysis" evidence="11">
    <location>
        <position position="174"/>
    </location>
</feature>
<comment type="PTM">
    <text evidence="11">Is synthesized initially as an inactive proenzyme. Formation of the active enzyme involves a self-maturation process in which the active site pyruvoyl group is generated from an internal serine residue via an autocatalytic post-translational modification. Two non-identical subunits are generated from the proenzyme in this reaction, and the pyruvate is formed at the N-terminus of the alpha chain, which is derived from the carboxyl end of the proenzyme. The post-translation cleavage follows an unusual pathway, termed non-hydrolytic serinolysis, in which the side chain hydroxyl group of the serine supplies its oxygen atom to form the C-terminus of the beta chain, while the remainder of the serine residue undergoes an oxidative deamination to produce ammonia and the pyruvoyl prosthetic group on the alpha chain.</text>
</comment>
<comment type="subcellular location">
    <subcellularLocation>
        <location evidence="11">Cell membrane</location>
        <topology evidence="11">Peripheral membrane protein</topology>
    </subcellularLocation>
</comment>
<reference evidence="13" key="1">
    <citation type="submission" date="2021-04" db="EMBL/GenBank/DDBJ databases">
        <title>A novel Synergistetes isolate from a pyrite-forming mixed culture.</title>
        <authorList>
            <person name="Bunk B."/>
            <person name="Sproer C."/>
            <person name="Spring S."/>
            <person name="Pester M."/>
        </authorList>
    </citation>
    <scope>NUCLEOTIDE SEQUENCE [LARGE SCALE GENOMIC DNA]</scope>
    <source>
        <strain evidence="13">J.5.4.2-T.3.5.2</strain>
    </source>
</reference>
<dbReference type="PANTHER" id="PTHR35809">
    <property type="entry name" value="ARCHAETIDYLSERINE DECARBOXYLASE PROENZYME-RELATED"/>
    <property type="match status" value="1"/>
</dbReference>
<dbReference type="Pfam" id="PF02666">
    <property type="entry name" value="PS_Dcarbxylase"/>
    <property type="match status" value="1"/>
</dbReference>
<feature type="chain" id="PRO_5040551195" description="Phosphatidylserine decarboxylase beta chain" evidence="11">
    <location>
        <begin position="1"/>
        <end position="173"/>
    </location>
</feature>
<comment type="cofactor">
    <cofactor evidence="11">
        <name>pyruvate</name>
        <dbReference type="ChEBI" id="CHEBI:15361"/>
    </cofactor>
    <text evidence="11">Binds 1 pyruvoyl group covalently per subunit.</text>
</comment>
<feature type="active site" description="Schiff-base intermediate with substrate; via pyruvic acid" evidence="11">
    <location>
        <position position="174"/>
    </location>
</feature>
<dbReference type="EMBL" id="CP072943">
    <property type="protein sequence ID" value="QTX32756.1"/>
    <property type="molecule type" value="Genomic_DNA"/>
</dbReference>
<evidence type="ECO:0000256" key="9">
    <source>
        <dbReference type="ARBA" id="ARBA00023264"/>
    </source>
</evidence>
<dbReference type="InterPro" id="IPR033175">
    <property type="entry name" value="PSD-A"/>
</dbReference>
<comment type="similarity">
    <text evidence="11">Belongs to the phosphatidylserine decarboxylase family. PSD-A subfamily.</text>
</comment>
<evidence type="ECO:0000256" key="5">
    <source>
        <dbReference type="ARBA" id="ARBA00023136"/>
    </source>
</evidence>
<evidence type="ECO:0000313" key="13">
    <source>
        <dbReference type="Proteomes" id="UP000671879"/>
    </source>
</evidence>
<dbReference type="GO" id="GO:0005886">
    <property type="term" value="C:plasma membrane"/>
    <property type="evidence" value="ECO:0007669"/>
    <property type="project" value="UniProtKB-SubCell"/>
</dbReference>
<keyword evidence="2 11" id="KW-0444">Lipid biosynthesis</keyword>
<evidence type="ECO:0000313" key="12">
    <source>
        <dbReference type="EMBL" id="QTX32756.1"/>
    </source>
</evidence>
<dbReference type="EC" id="4.1.1.65" evidence="11"/>
<evidence type="ECO:0000256" key="4">
    <source>
        <dbReference type="ARBA" id="ARBA00023098"/>
    </source>
</evidence>
<comment type="pathway">
    <text evidence="11">Phospholipid metabolism; phosphatidylethanolamine biosynthesis; phosphatidylethanolamine from CDP-diacylglycerol: step 2/2.</text>
</comment>
<feature type="site" description="Cleavage (non-hydrolytic); by autocatalysis" evidence="11">
    <location>
        <begin position="173"/>
        <end position="174"/>
    </location>
</feature>
<dbReference type="GO" id="GO:0004609">
    <property type="term" value="F:phosphatidylserine decarboxylase activity"/>
    <property type="evidence" value="ECO:0007669"/>
    <property type="project" value="UniProtKB-UniRule"/>
</dbReference>
<organism evidence="12 13">
    <name type="scientific">Aminithiophilus ramosus</name>
    <dbReference type="NCBI Taxonomy" id="3029084"/>
    <lineage>
        <taxon>Bacteria</taxon>
        <taxon>Thermotogati</taxon>
        <taxon>Synergistota</taxon>
        <taxon>Synergistia</taxon>
        <taxon>Synergistales</taxon>
        <taxon>Aminithiophilaceae</taxon>
        <taxon>Aminithiophilus</taxon>
    </lineage>
</organism>
<keyword evidence="7 11" id="KW-0594">Phospholipid biosynthesis</keyword>
<keyword evidence="8 11" id="KW-0456">Lyase</keyword>
<dbReference type="GO" id="GO:0006646">
    <property type="term" value="P:phosphatidylethanolamine biosynthetic process"/>
    <property type="evidence" value="ECO:0007669"/>
    <property type="project" value="UniProtKB-UniRule"/>
</dbReference>
<evidence type="ECO:0000256" key="2">
    <source>
        <dbReference type="ARBA" id="ARBA00022516"/>
    </source>
</evidence>
<evidence type="ECO:0000256" key="3">
    <source>
        <dbReference type="ARBA" id="ARBA00022793"/>
    </source>
</evidence>
<dbReference type="InterPro" id="IPR003817">
    <property type="entry name" value="PS_Dcarbxylase"/>
</dbReference>
<evidence type="ECO:0000256" key="10">
    <source>
        <dbReference type="ARBA" id="ARBA00023317"/>
    </source>
</evidence>
<keyword evidence="5 11" id="KW-0472">Membrane</keyword>
<feature type="chain" id="PRO_5040551194" description="Phosphatidylserine decarboxylase alpha chain" evidence="11">
    <location>
        <begin position="174"/>
        <end position="206"/>
    </location>
</feature>
<keyword evidence="1 11" id="KW-1003">Cell membrane</keyword>
<evidence type="ECO:0000256" key="8">
    <source>
        <dbReference type="ARBA" id="ARBA00023239"/>
    </source>
</evidence>